<dbReference type="Proteomes" id="UP000501849">
    <property type="component" value="Chromosome"/>
</dbReference>
<accession>A0A6H0SDS2</accession>
<dbReference type="InterPro" id="IPR027417">
    <property type="entry name" value="P-loop_NTPase"/>
</dbReference>
<evidence type="ECO:0000313" key="1">
    <source>
        <dbReference type="EMBL" id="QIV85310.1"/>
    </source>
</evidence>
<dbReference type="AlphaFoldDB" id="A0A6H0SDS2"/>
<organism evidence="1 2">
    <name type="scientific">Mycolicibacterium frederiksbergense</name>
    <dbReference type="NCBI Taxonomy" id="117567"/>
    <lineage>
        <taxon>Bacteria</taxon>
        <taxon>Bacillati</taxon>
        <taxon>Actinomycetota</taxon>
        <taxon>Actinomycetes</taxon>
        <taxon>Mycobacteriales</taxon>
        <taxon>Mycobacteriaceae</taxon>
        <taxon>Mycolicibacterium</taxon>
    </lineage>
</organism>
<name>A0A6H0SDS2_9MYCO</name>
<keyword evidence="2" id="KW-1185">Reference proteome</keyword>
<proteinExistence type="predicted"/>
<sequence>MADADGRRELRPIIDGLSRPIRVRTVGRPGVGLRTLTAGLRAAGLAVVDTGADVEVLVIAETAKPEDCRIAAAADGPIVVALNKADLLGAAVPGHVEPARRSTGVPVIPVSGLLAIATLDDELVAAIGALVTEPADLGSTDAFCAAAHSVPSATRARLLEVTDLSGTAAAIAAVRAGADGHALTALLRRASNIDALAAGIHGAAAPLRYRRLCEAMTRLRALAAGTADPRLDAVLTGNTAVRAAMAAAAAVLGADGMDTGPDDPLRRAVRWQRYSRGPVNALHRRCAADIARGALRSGVW</sequence>
<evidence type="ECO:0000313" key="2">
    <source>
        <dbReference type="Proteomes" id="UP000501849"/>
    </source>
</evidence>
<dbReference type="CDD" id="cd00882">
    <property type="entry name" value="Ras_like_GTPase"/>
    <property type="match status" value="1"/>
</dbReference>
<dbReference type="EMBL" id="CP038799">
    <property type="protein sequence ID" value="QIV85310.1"/>
    <property type="molecule type" value="Genomic_DNA"/>
</dbReference>
<dbReference type="SUPFAM" id="SSF52540">
    <property type="entry name" value="P-loop containing nucleoside triphosphate hydrolases"/>
    <property type="match status" value="1"/>
</dbReference>
<reference evidence="1 2" key="1">
    <citation type="submission" date="2019-04" db="EMBL/GenBank/DDBJ databases">
        <title>Draft, Whole-Genome Sequence of the Anthracene-degrading Mycobacterium frederiksbergense LB501T, Isolated from a Polycyclic Aromatic Hydrocarbon (PAH)-Contaminated Soil.</title>
        <authorList>
            <person name="Augelletti F."/>
        </authorList>
    </citation>
    <scope>NUCLEOTIDE SEQUENCE [LARGE SCALE GENOMIC DNA]</scope>
    <source>
        <strain evidence="1 2">LB 501T</strain>
    </source>
</reference>
<dbReference type="KEGG" id="mfre:EXE63_13790"/>
<gene>
    <name evidence="1" type="ORF">EXE63_13790</name>
</gene>
<protein>
    <submittedName>
        <fullName evidence="1">Uncharacterized protein</fullName>
    </submittedName>
</protein>